<keyword evidence="2" id="KW-0378">Hydrolase</keyword>
<protein>
    <submittedName>
        <fullName evidence="4">HIRAN domain-containing protein</fullName>
    </submittedName>
</protein>
<keyword evidence="5" id="KW-1185">Reference proteome</keyword>
<name>A0ABS9RU55_9GAMM</name>
<evidence type="ECO:0000259" key="3">
    <source>
        <dbReference type="SMART" id="SM00910"/>
    </source>
</evidence>
<comment type="caution">
    <text evidence="4">The sequence shown here is derived from an EMBL/GenBank/DDBJ whole genome shotgun (WGS) entry which is preliminary data.</text>
</comment>
<evidence type="ECO:0000313" key="5">
    <source>
        <dbReference type="Proteomes" id="UP001202117"/>
    </source>
</evidence>
<sequence length="110" mass="12351">MGFSAIVAGTGFEGRAARIRMFAHPGDAVELRREPDNPYDENAVAVYLRVRRWYTLFRPVPLQIGYLKKARAASLSKKMAEGVSIREAVIVSTYKADKHPRVSLKITTDE</sequence>
<dbReference type="RefSeq" id="WP_240568048.1">
    <property type="nucleotide sequence ID" value="NZ_JAKVPY010000009.1"/>
</dbReference>
<dbReference type="Gene3D" id="3.30.70.2330">
    <property type="match status" value="1"/>
</dbReference>
<dbReference type="InterPro" id="IPR014905">
    <property type="entry name" value="HIRAN"/>
</dbReference>
<dbReference type="EMBL" id="JAKVPY010000009">
    <property type="protein sequence ID" value="MCH4563339.1"/>
    <property type="molecule type" value="Genomic_DNA"/>
</dbReference>
<reference evidence="4 5" key="1">
    <citation type="submission" date="2022-02" db="EMBL/GenBank/DDBJ databases">
        <title>Halomonas fukangensis sp. nov., a halophilic bacterium isolated from a bulk soil of Kalidium foliatum at Fukang.</title>
        <authorList>
            <person name="Huang Y."/>
        </authorList>
    </citation>
    <scope>NUCLEOTIDE SEQUENCE [LARGE SCALE GENOMIC DNA]</scope>
    <source>
        <strain evidence="4 5">EGI 63088</strain>
    </source>
</reference>
<dbReference type="Proteomes" id="UP001202117">
    <property type="component" value="Unassembled WGS sequence"/>
</dbReference>
<dbReference type="Pfam" id="PF08797">
    <property type="entry name" value="HIRAN"/>
    <property type="match status" value="1"/>
</dbReference>
<feature type="domain" description="HIRAN" evidence="3">
    <location>
        <begin position="1"/>
        <end position="110"/>
    </location>
</feature>
<accession>A0ABS9RU55</accession>
<organism evidence="4 5">
    <name type="scientific">Halomonas flagellata</name>
    <dbReference type="NCBI Taxonomy" id="2920385"/>
    <lineage>
        <taxon>Bacteria</taxon>
        <taxon>Pseudomonadati</taxon>
        <taxon>Pseudomonadota</taxon>
        <taxon>Gammaproteobacteria</taxon>
        <taxon>Oceanospirillales</taxon>
        <taxon>Halomonadaceae</taxon>
        <taxon>Halomonas</taxon>
    </lineage>
</organism>
<gene>
    <name evidence="4" type="ORF">MKP05_09375</name>
</gene>
<evidence type="ECO:0000313" key="4">
    <source>
        <dbReference type="EMBL" id="MCH4563339.1"/>
    </source>
</evidence>
<proteinExistence type="predicted"/>
<evidence type="ECO:0000256" key="2">
    <source>
        <dbReference type="ARBA" id="ARBA00022801"/>
    </source>
</evidence>
<evidence type="ECO:0000256" key="1">
    <source>
        <dbReference type="ARBA" id="ARBA00022723"/>
    </source>
</evidence>
<keyword evidence="1" id="KW-0479">Metal-binding</keyword>
<dbReference type="SMART" id="SM00910">
    <property type="entry name" value="HIRAN"/>
    <property type="match status" value="1"/>
</dbReference>